<evidence type="ECO:0000313" key="2">
    <source>
        <dbReference type="EMBL" id="MCI50654.1"/>
    </source>
</evidence>
<feature type="non-terminal residue" evidence="2">
    <location>
        <position position="1"/>
    </location>
</feature>
<dbReference type="EMBL" id="LXQA010419815">
    <property type="protein sequence ID" value="MCI50654.1"/>
    <property type="molecule type" value="Genomic_DNA"/>
</dbReference>
<feature type="region of interest" description="Disordered" evidence="1">
    <location>
        <begin position="1"/>
        <end position="24"/>
    </location>
</feature>
<proteinExistence type="predicted"/>
<keyword evidence="3" id="KW-1185">Reference proteome</keyword>
<reference evidence="2 3" key="1">
    <citation type="journal article" date="2018" name="Front. Plant Sci.">
        <title>Red Clover (Trifolium pratense) and Zigzag Clover (T. medium) - A Picture of Genomic Similarities and Differences.</title>
        <authorList>
            <person name="Dluhosova J."/>
            <person name="Istvanek J."/>
            <person name="Nedelnik J."/>
            <person name="Repkova J."/>
        </authorList>
    </citation>
    <scope>NUCLEOTIDE SEQUENCE [LARGE SCALE GENOMIC DNA]</scope>
    <source>
        <strain evidence="3">cv. 10/8</strain>
        <tissue evidence="2">Leaf</tissue>
    </source>
</reference>
<evidence type="ECO:0000313" key="3">
    <source>
        <dbReference type="Proteomes" id="UP000265520"/>
    </source>
</evidence>
<feature type="non-terminal residue" evidence="2">
    <location>
        <position position="100"/>
    </location>
</feature>
<sequence length="100" mass="10651">PDTPEQAVTPEKEKSPDQVMTSNISDDNTVVLSQSSDSLKTVSEHVENNVSAEKNKDADENVINVDNINSGESPAEKTPTPSISKRLRSKSGKVVVTGDG</sequence>
<feature type="region of interest" description="Disordered" evidence="1">
    <location>
        <begin position="39"/>
        <end position="100"/>
    </location>
</feature>
<evidence type="ECO:0000256" key="1">
    <source>
        <dbReference type="SAM" id="MobiDB-lite"/>
    </source>
</evidence>
<name>A0A392SR18_9FABA</name>
<protein>
    <submittedName>
        <fullName evidence="2">Uncharacterized protein</fullName>
    </submittedName>
</protein>
<dbReference type="Proteomes" id="UP000265520">
    <property type="component" value="Unassembled WGS sequence"/>
</dbReference>
<dbReference type="AlphaFoldDB" id="A0A392SR18"/>
<accession>A0A392SR18</accession>
<organism evidence="2 3">
    <name type="scientific">Trifolium medium</name>
    <dbReference type="NCBI Taxonomy" id="97028"/>
    <lineage>
        <taxon>Eukaryota</taxon>
        <taxon>Viridiplantae</taxon>
        <taxon>Streptophyta</taxon>
        <taxon>Embryophyta</taxon>
        <taxon>Tracheophyta</taxon>
        <taxon>Spermatophyta</taxon>
        <taxon>Magnoliopsida</taxon>
        <taxon>eudicotyledons</taxon>
        <taxon>Gunneridae</taxon>
        <taxon>Pentapetalae</taxon>
        <taxon>rosids</taxon>
        <taxon>fabids</taxon>
        <taxon>Fabales</taxon>
        <taxon>Fabaceae</taxon>
        <taxon>Papilionoideae</taxon>
        <taxon>50 kb inversion clade</taxon>
        <taxon>NPAAA clade</taxon>
        <taxon>Hologalegina</taxon>
        <taxon>IRL clade</taxon>
        <taxon>Trifolieae</taxon>
        <taxon>Trifolium</taxon>
    </lineage>
</organism>
<feature type="compositionally biased region" description="Basic and acidic residues" evidence="1">
    <location>
        <begin position="42"/>
        <end position="59"/>
    </location>
</feature>
<comment type="caution">
    <text evidence="2">The sequence shown here is derived from an EMBL/GenBank/DDBJ whole genome shotgun (WGS) entry which is preliminary data.</text>
</comment>